<dbReference type="Proteomes" id="UP001174208">
    <property type="component" value="Unassembled WGS sequence"/>
</dbReference>
<comment type="caution">
    <text evidence="2">The sequence shown here is derived from an EMBL/GenBank/DDBJ whole genome shotgun (WGS) entry which is preliminary data.</text>
</comment>
<evidence type="ECO:0000313" key="3">
    <source>
        <dbReference type="Proteomes" id="UP001174208"/>
    </source>
</evidence>
<keyword evidence="3" id="KW-1185">Reference proteome</keyword>
<dbReference type="RefSeq" id="WP_301209071.1">
    <property type="nucleotide sequence ID" value="NZ_JAROCF010000001.1"/>
</dbReference>
<gene>
    <name evidence="2" type="ORF">P5G50_10965</name>
</gene>
<feature type="region of interest" description="Disordered" evidence="1">
    <location>
        <begin position="250"/>
        <end position="270"/>
    </location>
</feature>
<dbReference type="EMBL" id="JAROCF010000001">
    <property type="protein sequence ID" value="MDN4614970.1"/>
    <property type="molecule type" value="Genomic_DNA"/>
</dbReference>
<sequence length="270" mass="28654">MTDDAVTNDTSTTTASASRQAKPLTVEFCGELYPVAPDAEFGIGRESDLTIDDNPYLHRRFLTLSRDHGMWWLANVGTLLTATVTDATGTMQAWLAPGAKLPIVFQTMHVMFSAGATTYDFTITSDEDWFGTAVAADGSGGSTTVLPITLTTTQRQLIVALAEGVLTQTVPGRGTIPTSAEAAARLGWSMTTFNRKLDNVCDKLDKLGVAGLRGGRGKLATNRRARLVEYAVTTRLVGVEDLPLLDAAQDAAAADEADEGEQPGRQGAEG</sequence>
<organism evidence="2 3">
    <name type="scientific">Leifsonia williamsii</name>
    <dbReference type="NCBI Taxonomy" id="3035919"/>
    <lineage>
        <taxon>Bacteria</taxon>
        <taxon>Bacillati</taxon>
        <taxon>Actinomycetota</taxon>
        <taxon>Actinomycetes</taxon>
        <taxon>Micrococcales</taxon>
        <taxon>Microbacteriaceae</taxon>
        <taxon>Leifsonia</taxon>
    </lineage>
</organism>
<evidence type="ECO:0000256" key="1">
    <source>
        <dbReference type="SAM" id="MobiDB-lite"/>
    </source>
</evidence>
<proteinExistence type="predicted"/>
<accession>A0ABT8KBY5</accession>
<evidence type="ECO:0000313" key="2">
    <source>
        <dbReference type="EMBL" id="MDN4614970.1"/>
    </source>
</evidence>
<reference evidence="2" key="1">
    <citation type="submission" date="2023-06" db="EMBL/GenBank/DDBJ databases">
        <title>MT1 and MT2 Draft Genomes of Novel Species.</title>
        <authorList>
            <person name="Venkateswaran K."/>
        </authorList>
    </citation>
    <scope>NUCLEOTIDE SEQUENCE</scope>
    <source>
        <strain evidence="2">F6_8S_P_1B</strain>
    </source>
</reference>
<name>A0ABT8KBY5_9MICO</name>
<protein>
    <submittedName>
        <fullName evidence="2">Uncharacterized protein</fullName>
    </submittedName>
</protein>